<dbReference type="InterPro" id="IPR001128">
    <property type="entry name" value="Cyt_P450"/>
</dbReference>
<dbReference type="SMART" id="SM01271">
    <property type="entry name" value="LSM14"/>
    <property type="match status" value="1"/>
</dbReference>
<dbReference type="Pfam" id="PF00067">
    <property type="entry name" value="p450"/>
    <property type="match status" value="1"/>
</dbReference>
<dbReference type="Gene3D" id="2.30.30.100">
    <property type="match status" value="1"/>
</dbReference>
<proteinExistence type="inferred from homology"/>
<evidence type="ECO:0000256" key="6">
    <source>
        <dbReference type="ARBA" id="ARBA00022884"/>
    </source>
</evidence>
<sequence>MTSVLARSQSLVSVPEILISTAVFCLLLFLFKIRQRIPAGLRKLRGPRGYPFIGNILDLGKNPHLALTGLSQKYGDVMLIHLGARPVVVLSGLETIKQALVKQGGDFAGRPDLYSFQFIGEGQTFTFGWNSEESWRIRRRLAQNALKTFAGSISPNSSTCLLEEHVSKEAEYLVTKFRDLMKEKESFEPFQYVVISVVNVICAMCFGKRYDHEDQELLNIVDINNDFGLVAASGNPADFFPILRYLPSRSMEAFKDLNRRFNVLMKKLVEEHYEGFDKNNIRDITDSLISFCQDKKTNLNANDALKDKNIVGIVNELFGAGFDTVTTALSWCLLYLVTYPEIQKRIQEELAFMYEMFRHSSFIPFTIPHCTTRDTALNGFYIPKDTCVFVNQWQVNHDPRQCIGQNIAKWEVFLFLTTLVQKLEFTLSGTEMMDATPQYGLTMKYKKCEHFQGRVSAVNQASQTISLTRPFHNGVKCLVPEVTFRAGDITELKILEIPGLGNNGQCGDFQHPDLGILECPGGASQNGTGKLLKKPSSALQNIPRRTDVKAQEVALSPQLHPCSKSYVDRHMESLNPSKNFRRRHNSWSSSSRHPNQVTPKKSGLKNGQMKSKDDECFGDDIEEIPDTDFDFEGNLALFDKAAVFEEIETYERKGGTRSRGTPSEKAAARYRHDENILDVSYELHKKLLSVAEKHGLTLERRLEMTGVCASQMALSLLGGPNRLNPKNIHQRPTVALLCGPHVKGAQGISCGRHLSNHDVDVILFLPNFVKMLESITNELTLFSKTEGQQVSKTPVDLVINCLDCHENIFLRDQPWYKAAVDWANQNRAPVLSLDPPVNEMEQEIDAKWSLALGLPLPLGERAGRLYLCDIGIPQKVFQEVGINYHSPFGCKFVIPLHST</sequence>
<evidence type="ECO:0000256" key="1">
    <source>
        <dbReference type="ARBA" id="ARBA00004201"/>
    </source>
</evidence>
<dbReference type="GO" id="GO:0000932">
    <property type="term" value="C:P-body"/>
    <property type="evidence" value="ECO:0007669"/>
    <property type="project" value="UniProtKB-SubCell"/>
</dbReference>
<comment type="caution">
    <text evidence="13">The sequence shown here is derived from an EMBL/GenBank/DDBJ whole genome shotgun (WGS) entry which is preliminary data.</text>
</comment>
<comment type="similarity">
    <text evidence="3">Belongs to the cytochrome P450 family.</text>
</comment>
<keyword evidence="14" id="KW-1185">Reference proteome</keyword>
<dbReference type="InterPro" id="IPR036396">
    <property type="entry name" value="Cyt_P450_sf"/>
</dbReference>
<dbReference type="PANTHER" id="PTHR13612:SF0">
    <property type="entry name" value="ENHANCER OF MRNA-DECAPPING PROTEIN 3"/>
    <property type="match status" value="1"/>
</dbReference>
<reference evidence="13 14" key="1">
    <citation type="journal article" date="2013" name="Proc. Natl. Acad. Sci. U.S.A.">
        <title>The king cobra genome reveals dynamic gene evolution and adaptation in the snake venom system.</title>
        <authorList>
            <person name="Vonk F.J."/>
            <person name="Casewell N.R."/>
            <person name="Henkel C.V."/>
            <person name="Heimberg A.M."/>
            <person name="Jansen H.J."/>
            <person name="McCleary R.J."/>
            <person name="Kerkkamp H.M."/>
            <person name="Vos R.A."/>
            <person name="Guerreiro I."/>
            <person name="Calvete J.J."/>
            <person name="Wuster W."/>
            <person name="Woods A.E."/>
            <person name="Logan J.M."/>
            <person name="Harrison R.A."/>
            <person name="Castoe T.A."/>
            <person name="de Koning A.P."/>
            <person name="Pollock D.D."/>
            <person name="Yandell M."/>
            <person name="Calderon D."/>
            <person name="Renjifo C."/>
            <person name="Currier R.B."/>
            <person name="Salgado D."/>
            <person name="Pla D."/>
            <person name="Sanz L."/>
            <person name="Hyder A.S."/>
            <person name="Ribeiro J.M."/>
            <person name="Arntzen J.W."/>
            <person name="van den Thillart G.E."/>
            <person name="Boetzer M."/>
            <person name="Pirovano W."/>
            <person name="Dirks R.P."/>
            <person name="Spaink H.P."/>
            <person name="Duboule D."/>
            <person name="McGlinn E."/>
            <person name="Kini R.M."/>
            <person name="Richardson M.K."/>
        </authorList>
    </citation>
    <scope>NUCLEOTIDE SEQUENCE</scope>
    <source>
        <tissue evidence="13">Blood</tissue>
    </source>
</reference>
<dbReference type="Gene3D" id="1.10.630.10">
    <property type="entry name" value="Cytochrome P450"/>
    <property type="match status" value="1"/>
</dbReference>
<dbReference type="InterPro" id="IPR002401">
    <property type="entry name" value="Cyt_P450_E_grp-I"/>
</dbReference>
<keyword evidence="10" id="KW-0472">Membrane</keyword>
<dbReference type="Pfam" id="PF03853">
    <property type="entry name" value="YjeF_N"/>
    <property type="match status" value="1"/>
</dbReference>
<evidence type="ECO:0000313" key="13">
    <source>
        <dbReference type="EMBL" id="ETE59417.1"/>
    </source>
</evidence>
<dbReference type="GO" id="GO:0005506">
    <property type="term" value="F:iron ion binding"/>
    <property type="evidence" value="ECO:0007669"/>
    <property type="project" value="InterPro"/>
</dbReference>
<dbReference type="FunFam" id="3.40.50.10260:FF:000001">
    <property type="entry name" value="Enhancer of mRNA-decapping protein 3"/>
    <property type="match status" value="1"/>
</dbReference>
<evidence type="ECO:0000256" key="3">
    <source>
        <dbReference type="ARBA" id="ARBA00010617"/>
    </source>
</evidence>
<dbReference type="GO" id="GO:0020037">
    <property type="term" value="F:heme binding"/>
    <property type="evidence" value="ECO:0007669"/>
    <property type="project" value="InterPro"/>
</dbReference>
<dbReference type="InterPro" id="IPR019050">
    <property type="entry name" value="FDF_dom"/>
</dbReference>
<evidence type="ECO:0000256" key="4">
    <source>
        <dbReference type="ARBA" id="ARBA00015797"/>
    </source>
</evidence>
<dbReference type="InterPro" id="IPR004443">
    <property type="entry name" value="YjeF_N_dom"/>
</dbReference>
<keyword evidence="6" id="KW-0694">RNA-binding</keyword>
<dbReference type="FunFam" id="2.30.30.100:FF:000026">
    <property type="entry name" value="Enhancer of mRNA-decapping protein 3"/>
    <property type="match status" value="1"/>
</dbReference>
<evidence type="ECO:0000256" key="7">
    <source>
        <dbReference type="ARBA" id="ARBA00023004"/>
    </source>
</evidence>
<dbReference type="PROSITE" id="PS51512">
    <property type="entry name" value="DFDF"/>
    <property type="match status" value="1"/>
</dbReference>
<comment type="subcellular location">
    <subcellularLocation>
        <location evidence="1">Cytoplasm</location>
        <location evidence="1">P-body</location>
    </subcellularLocation>
</comment>
<evidence type="ECO:0000259" key="12">
    <source>
        <dbReference type="PROSITE" id="PS51512"/>
    </source>
</evidence>
<evidence type="ECO:0000256" key="10">
    <source>
        <dbReference type="SAM" id="Phobius"/>
    </source>
</evidence>
<evidence type="ECO:0000256" key="5">
    <source>
        <dbReference type="ARBA" id="ARBA00022490"/>
    </source>
</evidence>
<dbReference type="Gene3D" id="3.40.50.10260">
    <property type="entry name" value="YjeF N-terminal domain"/>
    <property type="match status" value="1"/>
</dbReference>
<gene>
    <name evidence="13" type="primary">CYP1A5</name>
    <name evidence="13" type="ORF">L345_14855</name>
</gene>
<accession>V8NCV9</accession>
<feature type="region of interest" description="Disordered" evidence="9">
    <location>
        <begin position="576"/>
        <end position="617"/>
    </location>
</feature>
<evidence type="ECO:0000256" key="8">
    <source>
        <dbReference type="ARBA" id="ARBA00032192"/>
    </source>
</evidence>
<name>V8NCV9_OPHHA</name>
<dbReference type="InterPro" id="IPR025762">
    <property type="entry name" value="DFDF"/>
</dbReference>
<dbReference type="EMBL" id="AZIM01005592">
    <property type="protein sequence ID" value="ETE59417.1"/>
    <property type="molecule type" value="Genomic_DNA"/>
</dbReference>
<evidence type="ECO:0000313" key="14">
    <source>
        <dbReference type="Proteomes" id="UP000018936"/>
    </source>
</evidence>
<keyword evidence="10" id="KW-0812">Transmembrane</keyword>
<comment type="similarity">
    <text evidence="2">Belongs to the EDC3 family.</text>
</comment>
<dbReference type="Pfam" id="PF09532">
    <property type="entry name" value="FDF"/>
    <property type="match status" value="1"/>
</dbReference>
<evidence type="ECO:0000259" key="11">
    <source>
        <dbReference type="PROSITE" id="PS51385"/>
    </source>
</evidence>
<dbReference type="CDD" id="cd01737">
    <property type="entry name" value="LSm16_N"/>
    <property type="match status" value="1"/>
</dbReference>
<evidence type="ECO:0000256" key="2">
    <source>
        <dbReference type="ARBA" id="ARBA00006610"/>
    </source>
</evidence>
<dbReference type="PANTHER" id="PTHR13612">
    <property type="entry name" value="ENHANCER OF MRNA-DECAPPING PROTEIN 3"/>
    <property type="match status" value="1"/>
</dbReference>
<keyword evidence="5" id="KW-0963">Cytoplasm</keyword>
<dbReference type="InterPro" id="IPR008066">
    <property type="entry name" value="Cyt_P450_E_grp-I_CYP1"/>
</dbReference>
<feature type="transmembrane region" description="Helical" evidence="10">
    <location>
        <begin position="12"/>
        <end position="33"/>
    </location>
</feature>
<organism evidence="13 14">
    <name type="scientific">Ophiophagus hannah</name>
    <name type="common">King cobra</name>
    <name type="synonym">Naja hannah</name>
    <dbReference type="NCBI Taxonomy" id="8665"/>
    <lineage>
        <taxon>Eukaryota</taxon>
        <taxon>Metazoa</taxon>
        <taxon>Chordata</taxon>
        <taxon>Craniata</taxon>
        <taxon>Vertebrata</taxon>
        <taxon>Euteleostomi</taxon>
        <taxon>Lepidosauria</taxon>
        <taxon>Squamata</taxon>
        <taxon>Bifurcata</taxon>
        <taxon>Unidentata</taxon>
        <taxon>Episquamata</taxon>
        <taxon>Toxicofera</taxon>
        <taxon>Serpentes</taxon>
        <taxon>Colubroidea</taxon>
        <taxon>Elapidae</taxon>
        <taxon>Elapinae</taxon>
        <taxon>Ophiophagus</taxon>
    </lineage>
</organism>
<dbReference type="GO" id="GO:0003729">
    <property type="term" value="F:mRNA binding"/>
    <property type="evidence" value="ECO:0007669"/>
    <property type="project" value="InterPro"/>
</dbReference>
<dbReference type="PRINTS" id="PR01683">
    <property type="entry name" value="EP450ICYP1A"/>
</dbReference>
<dbReference type="PROSITE" id="PS51385">
    <property type="entry name" value="YJEF_N"/>
    <property type="match status" value="1"/>
</dbReference>
<dbReference type="GO" id="GO:0016712">
    <property type="term" value="F:oxidoreductase activity, acting on paired donors, with incorporation or reduction of molecular oxygen, reduced flavin or flavoprotein as one donor, and incorporation of one atom of oxygen"/>
    <property type="evidence" value="ECO:0007669"/>
    <property type="project" value="InterPro"/>
</dbReference>
<dbReference type="InterPro" id="IPR036652">
    <property type="entry name" value="YjeF_N_dom_sf"/>
</dbReference>
<feature type="domain" description="DFDF" evidence="12">
    <location>
        <begin position="617"/>
        <end position="653"/>
    </location>
</feature>
<dbReference type="PRINTS" id="PR00385">
    <property type="entry name" value="P450"/>
</dbReference>
<keyword evidence="7" id="KW-0408">Iron</keyword>
<dbReference type="SMART" id="SM01199">
    <property type="entry name" value="FDF"/>
    <property type="match status" value="1"/>
</dbReference>
<dbReference type="GO" id="GO:0031087">
    <property type="term" value="P:deadenylation-independent decapping of nuclear-transcribed mRNA"/>
    <property type="evidence" value="ECO:0007669"/>
    <property type="project" value="InterPro"/>
</dbReference>
<dbReference type="AlphaFoldDB" id="V8NCV9"/>
<protein>
    <recommendedName>
        <fullName evidence="4">Enhancer of mRNA-decapping protein 3</fullName>
    </recommendedName>
    <alternativeName>
        <fullName evidence="8">YjeF domain-containing protein 1</fullName>
    </alternativeName>
</protein>
<keyword evidence="10" id="KW-1133">Transmembrane helix</keyword>
<feature type="domain" description="YjeF N-terminal" evidence="11">
    <location>
        <begin position="680"/>
        <end position="878"/>
    </location>
</feature>
<dbReference type="GO" id="GO:0033962">
    <property type="term" value="P:P-body assembly"/>
    <property type="evidence" value="ECO:0007669"/>
    <property type="project" value="TreeGrafter"/>
</dbReference>
<dbReference type="InterPro" id="IPR034107">
    <property type="entry name" value="Lsm16_N"/>
</dbReference>
<dbReference type="Proteomes" id="UP000018936">
    <property type="component" value="Unassembled WGS sequence"/>
</dbReference>
<dbReference type="SUPFAM" id="SSF64153">
    <property type="entry name" value="YjeF N-terminal domain-like"/>
    <property type="match status" value="1"/>
</dbReference>
<dbReference type="InterPro" id="IPR025609">
    <property type="entry name" value="Lsm14-like_N"/>
</dbReference>
<dbReference type="OrthoDB" id="10030313at2759"/>
<dbReference type="SUPFAM" id="SSF48264">
    <property type="entry name" value="Cytochrome P450"/>
    <property type="match status" value="1"/>
</dbReference>
<dbReference type="PRINTS" id="PR00463">
    <property type="entry name" value="EP450I"/>
</dbReference>
<evidence type="ECO:0000256" key="9">
    <source>
        <dbReference type="SAM" id="MobiDB-lite"/>
    </source>
</evidence>
<dbReference type="Pfam" id="PF16598">
    <property type="entry name" value="Edc3_linker"/>
    <property type="match status" value="1"/>
</dbReference>